<feature type="region of interest" description="Disordered" evidence="1">
    <location>
        <begin position="139"/>
        <end position="193"/>
    </location>
</feature>
<reference evidence="2" key="1">
    <citation type="submission" date="2009-11" db="EMBL/GenBank/DDBJ databases">
        <authorList>
            <consortium name="The Broad Institute Genome Sequencing Platform"/>
            <person name="Ward D."/>
            <person name="Feldgarden M."/>
            <person name="Earl A."/>
            <person name="Young S.K."/>
            <person name="Zeng Q."/>
            <person name="Koehrsen M."/>
            <person name="Alvarado L."/>
            <person name="Berlin A."/>
            <person name="Bochicchio J."/>
            <person name="Borenstein D."/>
            <person name="Chapman S.B."/>
            <person name="Chen Z."/>
            <person name="Engels R."/>
            <person name="Freedman E."/>
            <person name="Gellesch M."/>
            <person name="Goldberg J."/>
            <person name="Griggs A."/>
            <person name="Gujja S."/>
            <person name="Heilman E."/>
            <person name="Heiman D."/>
            <person name="Hepburn T."/>
            <person name="Howarth C."/>
            <person name="Jen D."/>
            <person name="Larson L."/>
            <person name="Lewis B."/>
            <person name="Mehta T."/>
            <person name="Park D."/>
            <person name="Pearson M."/>
            <person name="Roberts A."/>
            <person name="Saif S."/>
            <person name="Shea T."/>
            <person name="Shenoy N."/>
            <person name="Sisk P."/>
            <person name="Stolte C."/>
            <person name="Sykes S."/>
            <person name="Thomson T."/>
            <person name="Walk T."/>
            <person name="White J."/>
            <person name="Yandava C."/>
            <person name="Izard J."/>
            <person name="Baranova O.V."/>
            <person name="Blanton J.M."/>
            <person name="Tanner A.C."/>
            <person name="Dewhirst F.E."/>
            <person name="Haas B."/>
            <person name="Nusbaum C."/>
            <person name="Birren B."/>
        </authorList>
    </citation>
    <scope>NUCLEOTIDE SEQUENCE [LARGE SCALE GENOMIC DNA]</scope>
    <source>
        <strain evidence="2">1-1 BBBD Race 1</strain>
    </source>
</reference>
<evidence type="ECO:0000313" key="2">
    <source>
        <dbReference type="EMBL" id="OAV90409.1"/>
    </source>
</evidence>
<name>A0A180GD00_PUCT1</name>
<sequence>MSVDGFPSIMIPLEQQARVNPSVQSMWPKKQASSPETELLNFQTAELHLLLEAICALNPSLHISKTAYNSPINCHSPRHDVYVDDSCGPSSDHTYLRPDNSVTQHLNLCSSDLHPLPMARVQSPGCGFGHSWEPTPLTPKCCSPTSKPSSPPSDAIATPSDTNLSTSTPRPSANAPLPKTESSPESKGRLPLKLHSTYWPKKIRSKKTWLLQNKTRKTLDTIPENQEWIIQNRYQQDILTNLLSDNSEPKSVFENDSDSEDGDD</sequence>
<gene>
    <name evidence="2" type="ORF">PTTG_07588</name>
</gene>
<dbReference type="AlphaFoldDB" id="A0A180GD00"/>
<dbReference type="EnsemblFungi" id="PTTG_07588-t43_1">
    <property type="protein sequence ID" value="PTTG_07588-t43_1-p1"/>
    <property type="gene ID" value="PTTG_07588"/>
</dbReference>
<evidence type="ECO:0000256" key="1">
    <source>
        <dbReference type="SAM" id="MobiDB-lite"/>
    </source>
</evidence>
<protein>
    <submittedName>
        <fullName evidence="2 3">Uncharacterized protein</fullName>
    </submittedName>
</protein>
<feature type="compositionally biased region" description="Acidic residues" evidence="1">
    <location>
        <begin position="255"/>
        <end position="264"/>
    </location>
</feature>
<dbReference type="OrthoDB" id="2498861at2759"/>
<organism evidence="2">
    <name type="scientific">Puccinia triticina (isolate 1-1 / race 1 (BBBD))</name>
    <name type="common">Brown leaf rust fungus</name>
    <dbReference type="NCBI Taxonomy" id="630390"/>
    <lineage>
        <taxon>Eukaryota</taxon>
        <taxon>Fungi</taxon>
        <taxon>Dikarya</taxon>
        <taxon>Basidiomycota</taxon>
        <taxon>Pucciniomycotina</taxon>
        <taxon>Pucciniomycetes</taxon>
        <taxon>Pucciniales</taxon>
        <taxon>Pucciniaceae</taxon>
        <taxon>Puccinia</taxon>
    </lineage>
</organism>
<dbReference type="Proteomes" id="UP000005240">
    <property type="component" value="Unassembled WGS sequence"/>
</dbReference>
<evidence type="ECO:0000313" key="4">
    <source>
        <dbReference type="Proteomes" id="UP000005240"/>
    </source>
</evidence>
<reference evidence="2" key="2">
    <citation type="submission" date="2016-05" db="EMBL/GenBank/DDBJ databases">
        <title>Comparative analysis highlights variable genome content of wheat rusts and divergence of the mating loci.</title>
        <authorList>
            <person name="Cuomo C.A."/>
            <person name="Bakkeren G."/>
            <person name="Szabo L."/>
            <person name="Khalil H."/>
            <person name="Joly D."/>
            <person name="Goldberg J."/>
            <person name="Young S."/>
            <person name="Zeng Q."/>
            <person name="Fellers J."/>
        </authorList>
    </citation>
    <scope>NUCLEOTIDE SEQUENCE [LARGE SCALE GENOMIC DNA]</scope>
    <source>
        <strain evidence="2">1-1 BBBD Race 1</strain>
    </source>
</reference>
<proteinExistence type="predicted"/>
<evidence type="ECO:0000313" key="3">
    <source>
        <dbReference type="EnsemblFungi" id="PTTG_07588-t43_1-p1"/>
    </source>
</evidence>
<reference evidence="3" key="4">
    <citation type="submission" date="2025-05" db="UniProtKB">
        <authorList>
            <consortium name="EnsemblFungi"/>
        </authorList>
    </citation>
    <scope>IDENTIFICATION</scope>
    <source>
        <strain evidence="3">isolate 1-1 / race 1 (BBBD)</strain>
    </source>
</reference>
<feature type="compositionally biased region" description="Polar residues" evidence="1">
    <location>
        <begin position="159"/>
        <end position="171"/>
    </location>
</feature>
<dbReference type="EMBL" id="ADAS02000101">
    <property type="protein sequence ID" value="OAV90409.1"/>
    <property type="molecule type" value="Genomic_DNA"/>
</dbReference>
<feature type="compositionally biased region" description="Low complexity" evidence="1">
    <location>
        <begin position="139"/>
        <end position="148"/>
    </location>
</feature>
<accession>A0A180GD00</accession>
<dbReference type="VEuPathDB" id="FungiDB:PTTG_07588"/>
<keyword evidence="4" id="KW-1185">Reference proteome</keyword>
<feature type="region of interest" description="Disordered" evidence="1">
    <location>
        <begin position="245"/>
        <end position="264"/>
    </location>
</feature>
<reference evidence="3 4" key="3">
    <citation type="journal article" date="2017" name="G3 (Bethesda)">
        <title>Comparative analysis highlights variable genome content of wheat rusts and divergence of the mating loci.</title>
        <authorList>
            <person name="Cuomo C.A."/>
            <person name="Bakkeren G."/>
            <person name="Khalil H.B."/>
            <person name="Panwar V."/>
            <person name="Joly D."/>
            <person name="Linning R."/>
            <person name="Sakthikumar S."/>
            <person name="Song X."/>
            <person name="Adiconis X."/>
            <person name="Fan L."/>
            <person name="Goldberg J.M."/>
            <person name="Levin J.Z."/>
            <person name="Young S."/>
            <person name="Zeng Q."/>
            <person name="Anikster Y."/>
            <person name="Bruce M."/>
            <person name="Wang M."/>
            <person name="Yin C."/>
            <person name="McCallum B."/>
            <person name="Szabo L.J."/>
            <person name="Hulbert S."/>
            <person name="Chen X."/>
            <person name="Fellers J.P."/>
        </authorList>
    </citation>
    <scope>NUCLEOTIDE SEQUENCE</scope>
    <source>
        <strain evidence="4">Isolate 1-1 / race 1 (BBBD)</strain>
        <strain evidence="3">isolate 1-1 / race 1 (BBBD)</strain>
    </source>
</reference>